<dbReference type="AlphaFoldDB" id="A0A0E9LYD0"/>
<dbReference type="STRING" id="1236989.JCM15548_12091"/>
<feature type="region of interest" description="Disordered" evidence="3">
    <location>
        <begin position="220"/>
        <end position="244"/>
    </location>
</feature>
<evidence type="ECO:0000256" key="2">
    <source>
        <dbReference type="ARBA" id="ARBA00023445"/>
    </source>
</evidence>
<evidence type="ECO:0000259" key="4">
    <source>
        <dbReference type="Pfam" id="PF01370"/>
    </source>
</evidence>
<dbReference type="InterPro" id="IPR036291">
    <property type="entry name" value="NAD(P)-bd_dom_sf"/>
</dbReference>
<dbReference type="RefSeq" id="WP_227625625.1">
    <property type="nucleotide sequence ID" value="NZ_BAZW01000014.1"/>
</dbReference>
<evidence type="ECO:0000313" key="5">
    <source>
        <dbReference type="EMBL" id="GAO29860.1"/>
    </source>
</evidence>
<feature type="compositionally biased region" description="Basic and acidic residues" evidence="3">
    <location>
        <begin position="228"/>
        <end position="244"/>
    </location>
</feature>
<dbReference type="Gene3D" id="3.40.50.720">
    <property type="entry name" value="NAD(P)-binding Rossmann-like Domain"/>
    <property type="match status" value="1"/>
</dbReference>
<gene>
    <name evidence="5" type="ORF">JCM15548_12091</name>
</gene>
<dbReference type="Pfam" id="PF01370">
    <property type="entry name" value="Epimerase"/>
    <property type="match status" value="1"/>
</dbReference>
<dbReference type="PANTHER" id="PTHR10366:SF564">
    <property type="entry name" value="STEROL-4-ALPHA-CARBOXYLATE 3-DEHYDROGENASE, DECARBOXYLATING"/>
    <property type="match status" value="1"/>
</dbReference>
<evidence type="ECO:0000256" key="1">
    <source>
        <dbReference type="ARBA" id="ARBA00023002"/>
    </source>
</evidence>
<dbReference type="InterPro" id="IPR050425">
    <property type="entry name" value="NAD(P)_dehydrat-like"/>
</dbReference>
<protein>
    <submittedName>
        <fullName evidence="5">Dihydroflavonol-4-reductase</fullName>
    </submittedName>
</protein>
<reference evidence="5 6" key="1">
    <citation type="journal article" date="2015" name="Microbes Environ.">
        <title>Distribution and evolution of nitrogen fixation genes in the phylum bacteroidetes.</title>
        <authorList>
            <person name="Inoue J."/>
            <person name="Oshima K."/>
            <person name="Suda W."/>
            <person name="Sakamoto M."/>
            <person name="Iino T."/>
            <person name="Noda S."/>
            <person name="Hongoh Y."/>
            <person name="Hattori M."/>
            <person name="Ohkuma M."/>
        </authorList>
    </citation>
    <scope>NUCLEOTIDE SEQUENCE [LARGE SCALE GENOMIC DNA]</scope>
    <source>
        <strain evidence="5">JCM 15548</strain>
    </source>
</reference>
<sequence length="244" mass="27707">MILVTGGTGLVGSHLLFHLTEKGEKVKAIYRNSSSIEEVKRLFRFYTEDADRLLERIQWIEAELSDYFALEEALRGVKQVYHSAAMVSFNPRESDKMLEVNTQGTAHLMNACLKCQVKKVCYVSSVASLGKSVDGRQIDEMVEWQPDDYRSAYSYSKFRAEMEVWRASKEGVPVVIVNPTVIIGPVNWLRSSGRLFYSIKRGMPFYRGGDGFCRCQRRGQGAGSVNGERGDERTLPPERRKSFL</sequence>
<keyword evidence="1" id="KW-0560">Oxidoreductase</keyword>
<accession>A0A0E9LYD0</accession>
<feature type="domain" description="NAD-dependent epimerase/dehydratase" evidence="4">
    <location>
        <begin position="2"/>
        <end position="187"/>
    </location>
</feature>
<evidence type="ECO:0000313" key="6">
    <source>
        <dbReference type="Proteomes" id="UP000032900"/>
    </source>
</evidence>
<evidence type="ECO:0000256" key="3">
    <source>
        <dbReference type="SAM" id="MobiDB-lite"/>
    </source>
</evidence>
<dbReference type="EMBL" id="BAZW01000014">
    <property type="protein sequence ID" value="GAO29860.1"/>
    <property type="molecule type" value="Genomic_DNA"/>
</dbReference>
<comment type="similarity">
    <text evidence="2">Belongs to the NAD(P)-dependent epimerase/dehydratase family. Dihydroflavonol-4-reductase subfamily.</text>
</comment>
<keyword evidence="6" id="KW-1185">Reference proteome</keyword>
<comment type="caution">
    <text evidence="5">The sequence shown here is derived from an EMBL/GenBank/DDBJ whole genome shotgun (WGS) entry which is preliminary data.</text>
</comment>
<organism evidence="5 6">
    <name type="scientific">Geofilum rubicundum JCM 15548</name>
    <dbReference type="NCBI Taxonomy" id="1236989"/>
    <lineage>
        <taxon>Bacteria</taxon>
        <taxon>Pseudomonadati</taxon>
        <taxon>Bacteroidota</taxon>
        <taxon>Bacteroidia</taxon>
        <taxon>Marinilabiliales</taxon>
        <taxon>Marinilabiliaceae</taxon>
        <taxon>Geofilum</taxon>
    </lineage>
</organism>
<name>A0A0E9LYD0_9BACT</name>
<dbReference type="SUPFAM" id="SSF51735">
    <property type="entry name" value="NAD(P)-binding Rossmann-fold domains"/>
    <property type="match status" value="1"/>
</dbReference>
<proteinExistence type="inferred from homology"/>
<dbReference type="InterPro" id="IPR001509">
    <property type="entry name" value="Epimerase_deHydtase"/>
</dbReference>
<dbReference type="GO" id="GO:0016616">
    <property type="term" value="F:oxidoreductase activity, acting on the CH-OH group of donors, NAD or NADP as acceptor"/>
    <property type="evidence" value="ECO:0007669"/>
    <property type="project" value="TreeGrafter"/>
</dbReference>
<dbReference type="PANTHER" id="PTHR10366">
    <property type="entry name" value="NAD DEPENDENT EPIMERASE/DEHYDRATASE"/>
    <property type="match status" value="1"/>
</dbReference>
<dbReference type="Proteomes" id="UP000032900">
    <property type="component" value="Unassembled WGS sequence"/>
</dbReference>